<gene>
    <name evidence="2" type="ORF">CEV32_2597</name>
</gene>
<evidence type="ECO:0008006" key="4">
    <source>
        <dbReference type="Google" id="ProtNLM"/>
    </source>
</evidence>
<dbReference type="Proteomes" id="UP000216345">
    <property type="component" value="Unassembled WGS sequence"/>
</dbReference>
<evidence type="ECO:0000313" key="3">
    <source>
        <dbReference type="Proteomes" id="UP000216345"/>
    </source>
</evidence>
<keyword evidence="1" id="KW-0732">Signal</keyword>
<evidence type="ECO:0000256" key="1">
    <source>
        <dbReference type="SAM" id="SignalP"/>
    </source>
</evidence>
<dbReference type="EMBL" id="NNRK01000034">
    <property type="protein sequence ID" value="OYR10160.1"/>
    <property type="molecule type" value="Genomic_DNA"/>
</dbReference>
<comment type="caution">
    <text evidence="2">The sequence shown here is derived from an EMBL/GenBank/DDBJ whole genome shotgun (WGS) entry which is preliminary data.</text>
</comment>
<sequence>MRFILPSVLLSFIAAPAFAETTPPLKEDAPLSRCGEFLNGMSVFEKGKNFDVRDSHDGCVISDALFGTGNLMGWSFDRVEIEGDRFRDFMSETPDMASGPPQWARVAIDGVRLSLKIDDKLTKFINSVQQTPSDFAASYRFDPKDGYLHIQNAEMSSVRLGKISVSGEFNLPTESSLADLAVNPTATLSRVRLRLDNQGIWESLIMPSLANFAFQAFSNSDTDPEKAITQFINTASTAINAIPESRIDAESKRALMRFIWDMPHPTGYFALDLSFEKPLPIGLNDLAPEKLVQRALSDATINVSYTAR</sequence>
<dbReference type="OrthoDB" id="8340937at2"/>
<proteinExistence type="predicted"/>
<name>A0A256F600_9HYPH</name>
<accession>A0A256F600</accession>
<dbReference type="RefSeq" id="WP_094579058.1">
    <property type="nucleotide sequence ID" value="NZ_JBHEEL010000001.1"/>
</dbReference>
<organism evidence="2 3">
    <name type="scientific">Brucella rhizosphaerae</name>
    <dbReference type="NCBI Taxonomy" id="571254"/>
    <lineage>
        <taxon>Bacteria</taxon>
        <taxon>Pseudomonadati</taxon>
        <taxon>Pseudomonadota</taxon>
        <taxon>Alphaproteobacteria</taxon>
        <taxon>Hyphomicrobiales</taxon>
        <taxon>Brucellaceae</taxon>
        <taxon>Brucella/Ochrobactrum group</taxon>
        <taxon>Brucella</taxon>
    </lineage>
</organism>
<dbReference type="AlphaFoldDB" id="A0A256F600"/>
<feature type="signal peptide" evidence="1">
    <location>
        <begin position="1"/>
        <end position="19"/>
    </location>
</feature>
<keyword evidence="3" id="KW-1185">Reference proteome</keyword>
<evidence type="ECO:0000313" key="2">
    <source>
        <dbReference type="EMBL" id="OYR10160.1"/>
    </source>
</evidence>
<feature type="chain" id="PRO_5013304894" description="DUF2125 domain-containing protein" evidence="1">
    <location>
        <begin position="20"/>
        <end position="308"/>
    </location>
</feature>
<protein>
    <recommendedName>
        <fullName evidence="4">DUF2125 domain-containing protein</fullName>
    </recommendedName>
</protein>
<reference evidence="2 3" key="1">
    <citation type="submission" date="2017-07" db="EMBL/GenBank/DDBJ databases">
        <title>Phylogenetic study on the rhizospheric bacterium Ochrobactrum sp. A44.</title>
        <authorList>
            <person name="Krzyzanowska D.M."/>
            <person name="Ossowicki A."/>
            <person name="Rajewska M."/>
            <person name="Maciag T."/>
            <person name="Kaczynski Z."/>
            <person name="Czerwicka M."/>
            <person name="Jafra S."/>
        </authorList>
    </citation>
    <scope>NUCLEOTIDE SEQUENCE [LARGE SCALE GENOMIC DNA]</scope>
    <source>
        <strain evidence="2 3">PR17</strain>
    </source>
</reference>